<proteinExistence type="predicted"/>
<dbReference type="OrthoDB" id="526941at2759"/>
<accession>K1WZB4</accession>
<dbReference type="Proteomes" id="UP000006753">
    <property type="component" value="Unassembled WGS sequence"/>
</dbReference>
<dbReference type="eggNOG" id="ENOG502S214">
    <property type="taxonomic scope" value="Eukaryota"/>
</dbReference>
<keyword evidence="2" id="KW-1185">Reference proteome</keyword>
<sequence>MNFNILVICGHDSLPAGAEADCARLNGDGFPVFLNIVKLLRRGCATLIRSASSIDDEETTERQTETRDEWVADRLYSTGTGTPFFDFSIYRYLLLTTIFDFDFDFDFDFFSLRKHRTERSRVDRYGTVLPFPYTRHVIMIMIVLLLLIIPISCRPSARSDKSQVQSPQVLVQVPKSLSLSLFELNTLSTYLSCSFMIFGYLVDNRQPISLQPTVPTYNPLQVSGAGCIASRSFRGNLRTLRKESFPVGIFSGSLKPSTSLIYISYLGLGIRELDLNLPTCADVEWILDPIAYDACAGLYGYILALELIGAGNAHVVNYYVEGIQKPMPQNDQETTSPIADGNDEIDNQDRPLILYVYADGNGSTPLDNLKFFLAHGIHNAADFVFIVNGKTEADVAGMILRENKEGNIRVIKRPNDCYDLGGLASVLLNDDLYKGYKYFITMNASIRGPFLPYWSDACWTDRFLSKVTDKVKLVGITANCWPTFHIQSMIWATDIIGLETLLFPPQSALDFLAQNPVKHIPGPYKDMAEYAEADEEKKKELDLFYAREANETVAINHQPPGINSCFHSWRAAVAGEVSSTALIRAAGYEVDALMNAYHGLESEEYEKGKTCYDNRDLLFDGAYFGINVHPFETVFLKANRGLAPLTLEKHTEWANKRNYSSYDYCKS</sequence>
<name>K1WZB4_MARBU</name>
<dbReference type="InParanoid" id="K1WZB4"/>
<dbReference type="EMBL" id="JH921434">
    <property type="protein sequence ID" value="EKD17982.1"/>
    <property type="molecule type" value="Genomic_DNA"/>
</dbReference>
<evidence type="ECO:0000313" key="1">
    <source>
        <dbReference type="EMBL" id="EKD17982.1"/>
    </source>
</evidence>
<dbReference type="KEGG" id="mbe:MBM_03754"/>
<dbReference type="AlphaFoldDB" id="K1WZB4"/>
<organism evidence="1 2">
    <name type="scientific">Marssonina brunnea f. sp. multigermtubi (strain MB_m1)</name>
    <name type="common">Marssonina leaf spot fungus</name>
    <dbReference type="NCBI Taxonomy" id="1072389"/>
    <lineage>
        <taxon>Eukaryota</taxon>
        <taxon>Fungi</taxon>
        <taxon>Dikarya</taxon>
        <taxon>Ascomycota</taxon>
        <taxon>Pezizomycotina</taxon>
        <taxon>Leotiomycetes</taxon>
        <taxon>Helotiales</taxon>
        <taxon>Drepanopezizaceae</taxon>
        <taxon>Drepanopeziza</taxon>
    </lineage>
</organism>
<protein>
    <submittedName>
        <fullName evidence="1">Uncharacterized protein</fullName>
    </submittedName>
</protein>
<dbReference type="STRING" id="1072389.K1WZB4"/>
<reference evidence="1 2" key="1">
    <citation type="journal article" date="2012" name="BMC Genomics">
        <title>Sequencing the genome of Marssonina brunnea reveals fungus-poplar co-evolution.</title>
        <authorList>
            <person name="Zhu S."/>
            <person name="Cao Y.-Z."/>
            <person name="Jiang C."/>
            <person name="Tan B.-Y."/>
            <person name="Wang Z."/>
            <person name="Feng S."/>
            <person name="Zhang L."/>
            <person name="Su X.-H."/>
            <person name="Brejova B."/>
            <person name="Vinar T."/>
            <person name="Xu M."/>
            <person name="Wang M.-X."/>
            <person name="Zhang S.-G."/>
            <person name="Huang M.-R."/>
            <person name="Wu R."/>
            <person name="Zhou Y."/>
        </authorList>
    </citation>
    <scope>NUCLEOTIDE SEQUENCE [LARGE SCALE GENOMIC DNA]</scope>
    <source>
        <strain evidence="1 2">MB_m1</strain>
    </source>
</reference>
<dbReference type="HOGENOM" id="CLU_411645_0_0_1"/>
<gene>
    <name evidence="1" type="ORF">MBM_03754</name>
</gene>
<evidence type="ECO:0000313" key="2">
    <source>
        <dbReference type="Proteomes" id="UP000006753"/>
    </source>
</evidence>